<evidence type="ECO:0000259" key="13">
    <source>
        <dbReference type="Pfam" id="PF02823"/>
    </source>
</evidence>
<evidence type="ECO:0000256" key="4">
    <source>
        <dbReference type="ARBA" id="ARBA00022475"/>
    </source>
</evidence>
<evidence type="ECO:0000256" key="9">
    <source>
        <dbReference type="HAMAP-Rule" id="MF_00530"/>
    </source>
</evidence>
<feature type="coiled-coil region" evidence="11">
    <location>
        <begin position="90"/>
        <end position="126"/>
    </location>
</feature>
<dbReference type="Proteomes" id="UP001491552">
    <property type="component" value="Unassembled WGS sequence"/>
</dbReference>
<gene>
    <name evidence="9 14" type="primary">atpC</name>
    <name evidence="14" type="ORF">WMO66_08135</name>
</gene>
<reference evidence="14 15" key="1">
    <citation type="submission" date="2024-03" db="EMBL/GenBank/DDBJ databases">
        <title>Human intestinal bacterial collection.</title>
        <authorList>
            <person name="Pauvert C."/>
            <person name="Hitch T.C.A."/>
            <person name="Clavel T."/>
        </authorList>
    </citation>
    <scope>NUCLEOTIDE SEQUENCE [LARGE SCALE GENOMIC DNA]</scope>
    <source>
        <strain evidence="14 15">CLA-AA-H192</strain>
    </source>
</reference>
<keyword evidence="6 9" id="KW-0472">Membrane</keyword>
<dbReference type="PANTHER" id="PTHR13822:SF10">
    <property type="entry name" value="ATP SYNTHASE EPSILON CHAIN, CHLOROPLASTIC"/>
    <property type="match status" value="1"/>
</dbReference>
<dbReference type="InterPro" id="IPR020547">
    <property type="entry name" value="ATP_synth_F1_esu_C"/>
</dbReference>
<keyword evidence="11" id="KW-0175">Coiled coil</keyword>
<feature type="domain" description="ATP synthase epsilon subunit C-terminal" evidence="12">
    <location>
        <begin position="86"/>
        <end position="131"/>
    </location>
</feature>
<comment type="caution">
    <text evidence="14">The sequence shown here is derived from an EMBL/GenBank/DDBJ whole genome shotgun (WGS) entry which is preliminary data.</text>
</comment>
<keyword evidence="7 9" id="KW-0139">CF(1)</keyword>
<name>A0ABV1G720_9FIRM</name>
<comment type="function">
    <text evidence="9">Produces ATP from ADP in the presence of a proton gradient across the membrane.</text>
</comment>
<dbReference type="Pfam" id="PF00401">
    <property type="entry name" value="ATP-synt_DE"/>
    <property type="match status" value="1"/>
</dbReference>
<evidence type="ECO:0000256" key="8">
    <source>
        <dbReference type="ARBA" id="ARBA00023310"/>
    </source>
</evidence>
<evidence type="ECO:0000256" key="10">
    <source>
        <dbReference type="RuleBase" id="RU003656"/>
    </source>
</evidence>
<evidence type="ECO:0000256" key="5">
    <source>
        <dbReference type="ARBA" id="ARBA00023065"/>
    </source>
</evidence>
<dbReference type="EMBL" id="JBBMFF010000220">
    <property type="protein sequence ID" value="MEQ2511212.1"/>
    <property type="molecule type" value="Genomic_DNA"/>
</dbReference>
<dbReference type="InterPro" id="IPR001469">
    <property type="entry name" value="ATP_synth_F1_dsu/esu"/>
</dbReference>
<evidence type="ECO:0000313" key="15">
    <source>
        <dbReference type="Proteomes" id="UP001491552"/>
    </source>
</evidence>
<protein>
    <recommendedName>
        <fullName evidence="9">ATP synthase epsilon chain</fullName>
    </recommendedName>
    <alternativeName>
        <fullName evidence="9">ATP synthase F1 sector epsilon subunit</fullName>
    </alternativeName>
    <alternativeName>
        <fullName evidence="9">F-ATPase epsilon subunit</fullName>
    </alternativeName>
</protein>
<proteinExistence type="inferred from homology"/>
<dbReference type="NCBIfam" id="TIGR01216">
    <property type="entry name" value="ATP_synt_epsi"/>
    <property type="match status" value="1"/>
</dbReference>
<evidence type="ECO:0000256" key="7">
    <source>
        <dbReference type="ARBA" id="ARBA00023196"/>
    </source>
</evidence>
<sequence length="132" mass="14212">MSSFHLQIVTPDGSFFDGEANSVVVRTTGGYVSIYPHHTDYIAALDIGRVVVTKDGEPRHAACGGGFLSVEKGEVRLVATTFEYADEIDVARAEAAKARAEARIAAATEERDIKLARAKLSRALNRLHIAGK</sequence>
<dbReference type="Pfam" id="PF02823">
    <property type="entry name" value="ATP-synt_DE_N"/>
    <property type="match status" value="1"/>
</dbReference>
<dbReference type="InterPro" id="IPR036794">
    <property type="entry name" value="ATP_F1_dsu/esu_C_sf"/>
</dbReference>
<dbReference type="Gene3D" id="1.20.5.440">
    <property type="entry name" value="ATP synthase delta/epsilon subunit, C-terminal domain"/>
    <property type="match status" value="1"/>
</dbReference>
<dbReference type="CDD" id="cd12152">
    <property type="entry name" value="F1-ATPase_delta"/>
    <property type="match status" value="1"/>
</dbReference>
<dbReference type="PANTHER" id="PTHR13822">
    <property type="entry name" value="ATP SYNTHASE DELTA/EPSILON CHAIN"/>
    <property type="match status" value="1"/>
</dbReference>
<accession>A0ABV1G720</accession>
<feature type="domain" description="ATP synthase F1 complex delta/epsilon subunit N-terminal" evidence="13">
    <location>
        <begin position="4"/>
        <end position="81"/>
    </location>
</feature>
<dbReference type="InterPro" id="IPR020546">
    <property type="entry name" value="ATP_synth_F1_dsu/esu_N"/>
</dbReference>
<comment type="subunit">
    <text evidence="9 10">F-type ATPases have 2 components, CF(1) - the catalytic core - and CF(0) - the membrane proton channel. CF(1) has five subunits: alpha(3), beta(3), gamma(1), delta(1), epsilon(1). CF(0) has three main subunits: a, b and c.</text>
</comment>
<evidence type="ECO:0000259" key="12">
    <source>
        <dbReference type="Pfam" id="PF00401"/>
    </source>
</evidence>
<keyword evidence="4 9" id="KW-1003">Cell membrane</keyword>
<dbReference type="RefSeq" id="WP_349135917.1">
    <property type="nucleotide sequence ID" value="NZ_JBBMFF010000220.1"/>
</dbReference>
<dbReference type="HAMAP" id="MF_00530">
    <property type="entry name" value="ATP_synth_epsil_bac"/>
    <property type="match status" value="1"/>
</dbReference>
<organism evidence="14 15">
    <name type="scientific">Faecousia intestinalis</name>
    <dbReference type="NCBI Taxonomy" id="3133167"/>
    <lineage>
        <taxon>Bacteria</taxon>
        <taxon>Bacillati</taxon>
        <taxon>Bacillota</taxon>
        <taxon>Clostridia</taxon>
        <taxon>Eubacteriales</taxon>
        <taxon>Oscillospiraceae</taxon>
        <taxon>Faecousia</taxon>
    </lineage>
</organism>
<keyword evidence="5 9" id="KW-0406">Ion transport</keyword>
<keyword evidence="15" id="KW-1185">Reference proteome</keyword>
<comment type="similarity">
    <text evidence="2 9 10">Belongs to the ATPase epsilon chain family.</text>
</comment>
<dbReference type="InterPro" id="IPR036771">
    <property type="entry name" value="ATPsynth_dsu/esu_N"/>
</dbReference>
<evidence type="ECO:0000256" key="6">
    <source>
        <dbReference type="ARBA" id="ARBA00023136"/>
    </source>
</evidence>
<evidence type="ECO:0000256" key="2">
    <source>
        <dbReference type="ARBA" id="ARBA00005712"/>
    </source>
</evidence>
<evidence type="ECO:0000256" key="1">
    <source>
        <dbReference type="ARBA" id="ARBA00004202"/>
    </source>
</evidence>
<evidence type="ECO:0000313" key="14">
    <source>
        <dbReference type="EMBL" id="MEQ2511212.1"/>
    </source>
</evidence>
<evidence type="ECO:0000256" key="11">
    <source>
        <dbReference type="SAM" id="Coils"/>
    </source>
</evidence>
<dbReference type="SUPFAM" id="SSF51344">
    <property type="entry name" value="Epsilon subunit of F1F0-ATP synthase N-terminal domain"/>
    <property type="match status" value="1"/>
</dbReference>
<evidence type="ECO:0000256" key="3">
    <source>
        <dbReference type="ARBA" id="ARBA00022448"/>
    </source>
</evidence>
<keyword evidence="9" id="KW-0375">Hydrogen ion transport</keyword>
<dbReference type="SUPFAM" id="SSF46604">
    <property type="entry name" value="Epsilon subunit of F1F0-ATP synthase C-terminal domain"/>
    <property type="match status" value="1"/>
</dbReference>
<dbReference type="Gene3D" id="2.60.15.10">
    <property type="entry name" value="F0F1 ATP synthase delta/epsilon subunit, N-terminal"/>
    <property type="match status" value="1"/>
</dbReference>
<keyword evidence="8 9" id="KW-0066">ATP synthesis</keyword>
<keyword evidence="3 9" id="KW-0813">Transport</keyword>
<comment type="subcellular location">
    <subcellularLocation>
        <location evidence="1 9">Cell membrane</location>
        <topology evidence="1 9">Peripheral membrane protein</topology>
    </subcellularLocation>
</comment>